<dbReference type="Pfam" id="PF13673">
    <property type="entry name" value="Acetyltransf_10"/>
    <property type="match status" value="1"/>
</dbReference>
<name>M1MFT1_9CLOT</name>
<dbReference type="EMBL" id="CP004121">
    <property type="protein sequence ID" value="AGF55223.1"/>
    <property type="molecule type" value="Genomic_DNA"/>
</dbReference>
<evidence type="ECO:0000259" key="1">
    <source>
        <dbReference type="PROSITE" id="PS50834"/>
    </source>
</evidence>
<dbReference type="KEGG" id="csr:Cspa_c14530"/>
<evidence type="ECO:0000313" key="3">
    <source>
        <dbReference type="EMBL" id="AGF55223.1"/>
    </source>
</evidence>
<proteinExistence type="predicted"/>
<feature type="domain" description="HIN-200" evidence="1">
    <location>
        <begin position="52"/>
        <end position="131"/>
    </location>
</feature>
<dbReference type="Gene3D" id="3.40.630.30">
    <property type="match status" value="1"/>
</dbReference>
<dbReference type="PATRIC" id="fig|931276.5.peg.1412"/>
<organism evidence="3 4">
    <name type="scientific">Clostridium saccharoperbutylacetonicum N1-4(HMT)</name>
    <dbReference type="NCBI Taxonomy" id="931276"/>
    <lineage>
        <taxon>Bacteria</taxon>
        <taxon>Bacillati</taxon>
        <taxon>Bacillota</taxon>
        <taxon>Clostridia</taxon>
        <taxon>Eubacteriales</taxon>
        <taxon>Clostridiaceae</taxon>
        <taxon>Clostridium</taxon>
    </lineage>
</organism>
<dbReference type="GO" id="GO:0016747">
    <property type="term" value="F:acyltransferase activity, transferring groups other than amino-acyl groups"/>
    <property type="evidence" value="ECO:0007669"/>
    <property type="project" value="InterPro"/>
</dbReference>
<keyword evidence="3" id="KW-0808">Transferase</keyword>
<dbReference type="Proteomes" id="UP000011728">
    <property type="component" value="Chromosome"/>
</dbReference>
<dbReference type="InterPro" id="IPR016181">
    <property type="entry name" value="Acyl_CoA_acyltransferase"/>
</dbReference>
<dbReference type="eggNOG" id="COG0456">
    <property type="taxonomic scope" value="Bacteria"/>
</dbReference>
<dbReference type="PROSITE" id="PS50834">
    <property type="entry name" value="HIN_200"/>
    <property type="match status" value="1"/>
</dbReference>
<dbReference type="HOGENOM" id="CLU_103286_0_0_9"/>
<gene>
    <name evidence="3" type="ORF">Cspa_c14530</name>
</gene>
<dbReference type="AlphaFoldDB" id="M1MFT1"/>
<feature type="domain" description="N-acetyltransferase" evidence="2">
    <location>
        <begin position="114"/>
        <end position="237"/>
    </location>
</feature>
<evidence type="ECO:0000259" key="2">
    <source>
        <dbReference type="PROSITE" id="PS51186"/>
    </source>
</evidence>
<sequence length="237" mass="26712">MLKDIAIGMLSENYLLHVDMLECIRRGSAEILYASEEGVLLVDIPSQVFMISAFNNHTSENLISKIPDSAEIIAAHDKFSYDSLLKKHDYSARMICHNTVYTKKTLIPVENFDIKIKHLNTDYKDTIISNYTKAEVVDSNYIEERLKANVMLGAFINNDLCGFIGNHSEGSIGMLEVFLKYRGNGIGMALQIAATNDSLANKRYAYGQVVEGNLASTKLQKKLGFELSKDRVYWLIR</sequence>
<protein>
    <submittedName>
        <fullName evidence="3">GCN5-related N-acetyltransferase</fullName>
    </submittedName>
</protein>
<dbReference type="SUPFAM" id="SSF55729">
    <property type="entry name" value="Acyl-CoA N-acyltransferases (Nat)"/>
    <property type="match status" value="1"/>
</dbReference>
<reference evidence="3 4" key="1">
    <citation type="submission" date="2013-02" db="EMBL/GenBank/DDBJ databases">
        <title>Genome sequence of Clostridium saccharoperbutylacetonicum N1-4(HMT).</title>
        <authorList>
            <person name="Poehlein A."/>
            <person name="Daniel R."/>
        </authorList>
    </citation>
    <scope>NUCLEOTIDE SEQUENCE [LARGE SCALE GENOMIC DNA]</scope>
    <source>
        <strain evidence="4">N1-4(HMT)</strain>
    </source>
</reference>
<dbReference type="PROSITE" id="PS51186">
    <property type="entry name" value="GNAT"/>
    <property type="match status" value="1"/>
</dbReference>
<dbReference type="RefSeq" id="WP_015391545.1">
    <property type="nucleotide sequence ID" value="NC_020291.1"/>
</dbReference>
<dbReference type="InterPro" id="IPR004021">
    <property type="entry name" value="HIN200/IF120x"/>
</dbReference>
<dbReference type="OrthoDB" id="3185958at2"/>
<dbReference type="STRING" id="36745.CLSAP_14190"/>
<keyword evidence="4" id="KW-1185">Reference proteome</keyword>
<evidence type="ECO:0000313" key="4">
    <source>
        <dbReference type="Proteomes" id="UP000011728"/>
    </source>
</evidence>
<accession>M1MFT1</accession>
<dbReference type="InterPro" id="IPR000182">
    <property type="entry name" value="GNAT_dom"/>
</dbReference>